<keyword evidence="2" id="KW-1185">Reference proteome</keyword>
<dbReference type="EMBL" id="LACB01000114">
    <property type="protein sequence ID" value="KAJ9488524.1"/>
    <property type="molecule type" value="Genomic_DNA"/>
</dbReference>
<comment type="caution">
    <text evidence="1">The sequence shown here is derived from an EMBL/GenBank/DDBJ whole genome shotgun (WGS) entry which is preliminary data.</text>
</comment>
<evidence type="ECO:0000313" key="2">
    <source>
        <dbReference type="Proteomes" id="UP001227192"/>
    </source>
</evidence>
<reference evidence="1" key="1">
    <citation type="submission" date="2015-06" db="EMBL/GenBank/DDBJ databases">
        <authorList>
            <person name="Nguyen H."/>
        </authorList>
    </citation>
    <scope>NUCLEOTIDE SEQUENCE</scope>
    <source>
        <strain evidence="1">DAOM 180753</strain>
    </source>
</reference>
<reference evidence="1" key="2">
    <citation type="journal article" date="2016" name="Fungal Biol.">
        <title>Ochratoxin A production by Penicillium thymicola.</title>
        <authorList>
            <person name="Nguyen H.D.T."/>
            <person name="McMullin D.R."/>
            <person name="Ponomareva E."/>
            <person name="Riley R."/>
            <person name="Pomraning K.R."/>
            <person name="Baker S.E."/>
            <person name="Seifert K.A."/>
        </authorList>
    </citation>
    <scope>NUCLEOTIDE SEQUENCE</scope>
    <source>
        <strain evidence="1">DAOM 180753</strain>
    </source>
</reference>
<protein>
    <submittedName>
        <fullName evidence="1">Uncharacterized protein</fullName>
    </submittedName>
</protein>
<name>A0AAI9TL72_PENTH</name>
<evidence type="ECO:0000313" key="1">
    <source>
        <dbReference type="EMBL" id="KAJ9488524.1"/>
    </source>
</evidence>
<dbReference type="AlphaFoldDB" id="A0AAI9TL72"/>
<gene>
    <name evidence="1" type="ORF">VN97_g4756</name>
</gene>
<organism evidence="1 2">
    <name type="scientific">Penicillium thymicola</name>
    <dbReference type="NCBI Taxonomy" id="293382"/>
    <lineage>
        <taxon>Eukaryota</taxon>
        <taxon>Fungi</taxon>
        <taxon>Dikarya</taxon>
        <taxon>Ascomycota</taxon>
        <taxon>Pezizomycotina</taxon>
        <taxon>Eurotiomycetes</taxon>
        <taxon>Eurotiomycetidae</taxon>
        <taxon>Eurotiales</taxon>
        <taxon>Aspergillaceae</taxon>
        <taxon>Penicillium</taxon>
    </lineage>
</organism>
<dbReference type="Proteomes" id="UP001227192">
    <property type="component" value="Unassembled WGS sequence"/>
</dbReference>
<accession>A0AAI9TL72</accession>
<proteinExistence type="predicted"/>
<sequence>MVLRCFGEEKGKAGKRESGVNLGGGGDRRCFYTLDTFFLNTSPLNGSCIRGTWVVAGSYERFKSDLVSMTFILAKGYSKIKSTQCHQYST</sequence>